<keyword evidence="2" id="KW-0408">Iron</keyword>
<comment type="caution">
    <text evidence="5">The sequence shown here is derived from an EMBL/GenBank/DDBJ whole genome shotgun (WGS) entry which is preliminary data.</text>
</comment>
<dbReference type="Gene3D" id="3.30.70.20">
    <property type="match status" value="2"/>
</dbReference>
<keyword evidence="6" id="KW-1185">Reference proteome</keyword>
<dbReference type="GO" id="GO:0016491">
    <property type="term" value="F:oxidoreductase activity"/>
    <property type="evidence" value="ECO:0007669"/>
    <property type="project" value="InterPro"/>
</dbReference>
<dbReference type="GO" id="GO:0046872">
    <property type="term" value="F:metal ion binding"/>
    <property type="evidence" value="ECO:0007669"/>
    <property type="project" value="UniProtKB-KW"/>
</dbReference>
<sequence>MTNKSLENYMLNENDFLPENYHVEDSEKLELLKQLGALITDRRDKPSPESITENDPEVWALDMIMSKEEARFMLSFEKKRVNSYSVEQLAEKNNISVEEAQEFCDKLCHTGILEFDRETEDKSKRYFIPKFVVGSGEYMMMNKTLIEEHPQMATLFNIMSQAGGPVADNVPPGGGGTGMHVVPVEKAIPAESKSVSVEHLSHWLKKYDKYALEVCSCRRQQSIRGEGTGDIEGDFCIALGDMAEYVVESGKEAHYATYEECMEVLERSEKKGFVHQIVNIDGEDKVVGICNCAPGVCNAIRSSQLFNTPNLSASAYRAHVEADKCVACGKCVEVCPVGAAKLGQKLCKKDGNEITYPKALLPDETPWGVDKWNFNYRDDAKINCYETGTSPCKTACPAHLAVQGYVQLAGEGKYMDALKLIKQDNPFPAVCGAICNHRCEDRCTRGTIDQPVAIDEIKKFIAAQELKAEGRYIPDCENDEGRQWGDDYKIAVIGSGPAGLTAAYYLRTKGYTVTVFEKEKEPGGMLRYGIPSFRLEKDVINAEIEIIRTMGAEIRCGIEVGKDITLDELRAEGYKAFYVAIGMQDGRLAGVPGEDAEGVETGVDFLRRVNLDTSQKLTGKTVVVGGGNVAVDVARTALRAGAGETIMVCLESRNEMPASVDEVEEAKQEGIQIENGWGPKEILTENGKVTGIVFKKCISVFDAEHRFCPQYDEEEVMTIPCSNVLMSIGQKAEWGNILDGSKVITRSNGTAEADPVTLQTAEEDIFVGGDISHGARFAIDAIADGKEGMVSIHRFVHPGQSLTIGRDRREFIELDRDDVLIESYDTSKRQKPAMQEGEAVKTYKDMRLLLTEEQVRAEAKRCLHCGATTVDENRCIGCGLCTTKCEFDAIHISRDLPENSQMYSSEEGMMKAVMPYAMKRKEIIMSKMKQN</sequence>
<dbReference type="Gene3D" id="3.50.50.60">
    <property type="entry name" value="FAD/NAD(P)-binding domain"/>
    <property type="match status" value="2"/>
</dbReference>
<dbReference type="SUPFAM" id="SSF46548">
    <property type="entry name" value="alpha-helical ferredoxin"/>
    <property type="match status" value="3"/>
</dbReference>
<dbReference type="SUPFAM" id="SSF51971">
    <property type="entry name" value="Nucleotide-binding domain"/>
    <property type="match status" value="1"/>
</dbReference>
<dbReference type="PANTHER" id="PTHR42783:SF3">
    <property type="entry name" value="GLUTAMATE SYNTHASE [NADPH] SMALL CHAIN-RELATED"/>
    <property type="match status" value="1"/>
</dbReference>
<evidence type="ECO:0000256" key="2">
    <source>
        <dbReference type="ARBA" id="ARBA00023004"/>
    </source>
</evidence>
<dbReference type="EMBL" id="QGDL01000019">
    <property type="protein sequence ID" value="PWJ21583.1"/>
    <property type="molecule type" value="Genomic_DNA"/>
</dbReference>
<gene>
    <name evidence="5" type="ORF">A8806_11973</name>
</gene>
<protein>
    <submittedName>
        <fullName evidence="5">NADPH-dependent glutamate synthase beta subunit-like oxidoreductase</fullName>
    </submittedName>
</protein>
<dbReference type="Gene3D" id="1.10.1060.10">
    <property type="entry name" value="Alpha-helical ferredoxin"/>
    <property type="match status" value="1"/>
</dbReference>
<name>A0A2Y9BK15_9FIRM</name>
<dbReference type="PROSITE" id="PS51379">
    <property type="entry name" value="4FE4S_FER_2"/>
    <property type="match status" value="2"/>
</dbReference>
<dbReference type="InterPro" id="IPR036188">
    <property type="entry name" value="FAD/NAD-bd_sf"/>
</dbReference>
<evidence type="ECO:0000256" key="1">
    <source>
        <dbReference type="ARBA" id="ARBA00022723"/>
    </source>
</evidence>
<dbReference type="Proteomes" id="UP000245845">
    <property type="component" value="Unassembled WGS sequence"/>
</dbReference>
<organism evidence="5 6">
    <name type="scientific">Faecalicatena orotica</name>
    <dbReference type="NCBI Taxonomy" id="1544"/>
    <lineage>
        <taxon>Bacteria</taxon>
        <taxon>Bacillati</taxon>
        <taxon>Bacillota</taxon>
        <taxon>Clostridia</taxon>
        <taxon>Lachnospirales</taxon>
        <taxon>Lachnospiraceae</taxon>
        <taxon>Faecalicatena</taxon>
    </lineage>
</organism>
<dbReference type="InterPro" id="IPR009051">
    <property type="entry name" value="Helical_ferredxn"/>
</dbReference>
<dbReference type="GO" id="GO:0051536">
    <property type="term" value="F:iron-sulfur cluster binding"/>
    <property type="evidence" value="ECO:0007669"/>
    <property type="project" value="UniProtKB-KW"/>
</dbReference>
<dbReference type="Pfam" id="PF14691">
    <property type="entry name" value="Fer4_20"/>
    <property type="match status" value="1"/>
</dbReference>
<evidence type="ECO:0000313" key="6">
    <source>
        <dbReference type="Proteomes" id="UP000245845"/>
    </source>
</evidence>
<feature type="domain" description="4Fe-4S ferredoxin-type" evidence="4">
    <location>
        <begin position="316"/>
        <end position="345"/>
    </location>
</feature>
<proteinExistence type="predicted"/>
<evidence type="ECO:0000313" key="5">
    <source>
        <dbReference type="EMBL" id="PWJ21583.1"/>
    </source>
</evidence>
<keyword evidence="3" id="KW-0411">Iron-sulfur</keyword>
<evidence type="ECO:0000256" key="3">
    <source>
        <dbReference type="ARBA" id="ARBA00023014"/>
    </source>
</evidence>
<dbReference type="AlphaFoldDB" id="A0A2Y9BK15"/>
<feature type="domain" description="4Fe-4S ferredoxin-type" evidence="4">
    <location>
        <begin position="866"/>
        <end position="895"/>
    </location>
</feature>
<dbReference type="PANTHER" id="PTHR42783">
    <property type="entry name" value="GLUTAMATE SYNTHASE [NADPH] SMALL CHAIN"/>
    <property type="match status" value="1"/>
</dbReference>
<evidence type="ECO:0000259" key="4">
    <source>
        <dbReference type="PROSITE" id="PS51379"/>
    </source>
</evidence>
<dbReference type="PRINTS" id="PR00419">
    <property type="entry name" value="ADXRDTASE"/>
</dbReference>
<dbReference type="PROSITE" id="PS00198">
    <property type="entry name" value="4FE4S_FER_1"/>
    <property type="match status" value="2"/>
</dbReference>
<dbReference type="Pfam" id="PF00037">
    <property type="entry name" value="Fer4"/>
    <property type="match status" value="2"/>
</dbReference>
<accession>A0A2Y9BK15</accession>
<dbReference type="Pfam" id="PF07992">
    <property type="entry name" value="Pyr_redox_2"/>
    <property type="match status" value="1"/>
</dbReference>
<reference evidence="5 6" key="1">
    <citation type="submission" date="2018-05" db="EMBL/GenBank/DDBJ databases">
        <title>The Hungate 1000. A catalogue of reference genomes from the rumen microbiome.</title>
        <authorList>
            <person name="Kelly W."/>
        </authorList>
    </citation>
    <scope>NUCLEOTIDE SEQUENCE [LARGE SCALE GENOMIC DNA]</scope>
    <source>
        <strain evidence="5 6">NLAE-zl-C242</strain>
    </source>
</reference>
<dbReference type="InterPro" id="IPR017896">
    <property type="entry name" value="4Fe4S_Fe-S-bd"/>
</dbReference>
<dbReference type="InterPro" id="IPR023753">
    <property type="entry name" value="FAD/NAD-binding_dom"/>
</dbReference>
<dbReference type="InterPro" id="IPR017900">
    <property type="entry name" value="4Fe4S_Fe_S_CS"/>
</dbReference>
<dbReference type="InterPro" id="IPR028261">
    <property type="entry name" value="DPD_II"/>
</dbReference>
<keyword evidence="1" id="KW-0479">Metal-binding</keyword>